<dbReference type="NCBIfam" id="TIGR04056">
    <property type="entry name" value="OMP_RagA_SusC"/>
    <property type="match status" value="1"/>
</dbReference>
<accession>A0A644W2V6</accession>
<feature type="domain" description="TonB-dependent receptor-like beta-barrel" evidence="7">
    <location>
        <begin position="444"/>
        <end position="998"/>
    </location>
</feature>
<keyword evidence="6" id="KW-0998">Cell outer membrane</keyword>
<evidence type="ECO:0000259" key="7">
    <source>
        <dbReference type="Pfam" id="PF00593"/>
    </source>
</evidence>
<dbReference type="InterPro" id="IPR023997">
    <property type="entry name" value="TonB-dep_OMP_SusC/RagA_CS"/>
</dbReference>
<evidence type="ECO:0000256" key="2">
    <source>
        <dbReference type="ARBA" id="ARBA00022448"/>
    </source>
</evidence>
<dbReference type="Gene3D" id="2.40.170.20">
    <property type="entry name" value="TonB-dependent receptor, beta-barrel domain"/>
    <property type="match status" value="1"/>
</dbReference>
<comment type="subcellular location">
    <subcellularLocation>
        <location evidence="1">Cell outer membrane</location>
        <topology evidence="1">Multi-pass membrane protein</topology>
    </subcellularLocation>
</comment>
<dbReference type="Pfam" id="PF07715">
    <property type="entry name" value="Plug"/>
    <property type="match status" value="1"/>
</dbReference>
<evidence type="ECO:0000256" key="6">
    <source>
        <dbReference type="ARBA" id="ARBA00023237"/>
    </source>
</evidence>
<keyword evidence="3" id="KW-0812">Transmembrane</keyword>
<dbReference type="EMBL" id="VSSQ01000588">
    <property type="protein sequence ID" value="MPL98074.1"/>
    <property type="molecule type" value="Genomic_DNA"/>
</dbReference>
<evidence type="ECO:0000256" key="3">
    <source>
        <dbReference type="ARBA" id="ARBA00022692"/>
    </source>
</evidence>
<dbReference type="InterPro" id="IPR039426">
    <property type="entry name" value="TonB-dep_rcpt-like"/>
</dbReference>
<dbReference type="InterPro" id="IPR037066">
    <property type="entry name" value="Plug_dom_sf"/>
</dbReference>
<dbReference type="GO" id="GO:0009279">
    <property type="term" value="C:cell outer membrane"/>
    <property type="evidence" value="ECO:0007669"/>
    <property type="project" value="UniProtKB-SubCell"/>
</dbReference>
<evidence type="ECO:0000256" key="1">
    <source>
        <dbReference type="ARBA" id="ARBA00004571"/>
    </source>
</evidence>
<organism evidence="9">
    <name type="scientific">bioreactor metagenome</name>
    <dbReference type="NCBI Taxonomy" id="1076179"/>
    <lineage>
        <taxon>unclassified sequences</taxon>
        <taxon>metagenomes</taxon>
        <taxon>ecological metagenomes</taxon>
    </lineage>
</organism>
<keyword evidence="5" id="KW-0472">Membrane</keyword>
<dbReference type="SUPFAM" id="SSF56935">
    <property type="entry name" value="Porins"/>
    <property type="match status" value="1"/>
</dbReference>
<keyword evidence="9" id="KW-0675">Receptor</keyword>
<dbReference type="NCBIfam" id="TIGR04057">
    <property type="entry name" value="SusC_RagA_signa"/>
    <property type="match status" value="1"/>
</dbReference>
<dbReference type="Pfam" id="PF00593">
    <property type="entry name" value="TonB_dep_Rec_b-barrel"/>
    <property type="match status" value="1"/>
</dbReference>
<dbReference type="InterPro" id="IPR012910">
    <property type="entry name" value="Plug_dom"/>
</dbReference>
<dbReference type="AlphaFoldDB" id="A0A644W2V6"/>
<dbReference type="Pfam" id="PF13715">
    <property type="entry name" value="CarbopepD_reg_2"/>
    <property type="match status" value="1"/>
</dbReference>
<keyword evidence="2" id="KW-0813">Transport</keyword>
<dbReference type="InterPro" id="IPR036942">
    <property type="entry name" value="Beta-barrel_TonB_sf"/>
</dbReference>
<proteinExistence type="predicted"/>
<evidence type="ECO:0000256" key="5">
    <source>
        <dbReference type="ARBA" id="ARBA00023136"/>
    </source>
</evidence>
<dbReference type="InterPro" id="IPR023996">
    <property type="entry name" value="TonB-dep_OMP_SusC/RagA"/>
</dbReference>
<gene>
    <name evidence="9" type="primary">susC_69</name>
    <name evidence="9" type="ORF">SDC9_44272</name>
</gene>
<name>A0A644W2V6_9ZZZZ</name>
<feature type="domain" description="TonB-dependent receptor plug" evidence="8">
    <location>
        <begin position="117"/>
        <end position="222"/>
    </location>
</feature>
<dbReference type="SUPFAM" id="SSF49464">
    <property type="entry name" value="Carboxypeptidase regulatory domain-like"/>
    <property type="match status" value="1"/>
</dbReference>
<evidence type="ECO:0000256" key="4">
    <source>
        <dbReference type="ARBA" id="ARBA00023077"/>
    </source>
</evidence>
<comment type="caution">
    <text evidence="9">The sequence shown here is derived from an EMBL/GenBank/DDBJ whole genome shotgun (WGS) entry which is preliminary data.</text>
</comment>
<sequence>MMKSQFFKWSLLITLFFWTQWSFAQQVPIQGTVISDTDKLPIIGASVIEKGTTNGTITDLEGNFTLNASSGSIIQISYVGYLTQDVPVKGIPKQILLKEDAKALSEIVVTGYSTQKKADLTGSVSVVKMDDIENISTGNAMKSLQGRVPGVFIQSSGAPDGGATVRIRGIGTLGNNDPLYIIDGVPSKRSMNELSSTDIESIQVLKDASSASIYGSRAANGVVIVTTKKGKNNETKVDFRASLTAQDYSKSLELLDAEERGVVQWRAAMNDGVNPNFGVYNFEWHGDAATGYVLDKVIMPEYLDQQKTMKPANTNWVDEVGRTGLTQNYNVTLSTGTQKGRALFSLDYFNNQGTVKGTEYDRFTARINSDYSLINDKLKIGENFSISKMRKSLINAQSILNMTHEIQPIIPVYTLDGGWGGPVAGMSDRHNPVRIIEDNKQNHEDVVRLFGDVNLDLEVLKNLHFRSKFGIDYTGYWQRNMQLTYVSGFMSESTNRLDNSANYGGNWILSNTLSYNFELGKNVVDVMGGQEMMKYSFNAISAGRDVFASEDPDYMYLDAGESNKRNAGSATAYSLLSYFGKVNYSFDNRYLISATVRYDGSSRFGANNRYGTFPAFSFGWRLSEESFFKAAFPYVSDLKLRYGWGQTGNQEIGDFASPALYQALYGTDPTWDSDHGTAYDISGTGTGDLLSGYRRTQQMNADLKWETTTQNNIGLDFGFINQKFSGSLDYFTKSTKDILINPPYIATIGEGGSRWVNGATLDNKGFEFILSYNDKIGDVGLSVTGNISSYKNKVVKLPEDVINSYAGNGNDQTILGRPLNSMFGYVAEGIFQNQSEVDAHVEQTGKGVGRLRFKDVNKDGKINDEDRTWLGVADPDFIYGLNVAVNWKNFDFSMFWNGLVGYNVNNEVKRYTDFISFFGGHNYGKRTLDAWTPQNSSSTIPALSLNDNNYESRYSSYFIENASYLKLANMEIGYTVPEHLLKSVYMKNARIYVMGQNLLTVKKTWGDDAFTGVDPETPNLSYPIPFSVTFGVNVTF</sequence>
<protein>
    <submittedName>
        <fullName evidence="9">TonB-dependent receptor SusC</fullName>
    </submittedName>
</protein>
<dbReference type="InterPro" id="IPR008969">
    <property type="entry name" value="CarboxyPept-like_regulatory"/>
</dbReference>
<evidence type="ECO:0000259" key="8">
    <source>
        <dbReference type="Pfam" id="PF07715"/>
    </source>
</evidence>
<dbReference type="PROSITE" id="PS52016">
    <property type="entry name" value="TONB_DEPENDENT_REC_3"/>
    <property type="match status" value="1"/>
</dbReference>
<dbReference type="InterPro" id="IPR000531">
    <property type="entry name" value="Beta-barrel_TonB"/>
</dbReference>
<dbReference type="Gene3D" id="2.170.130.10">
    <property type="entry name" value="TonB-dependent receptor, plug domain"/>
    <property type="match status" value="1"/>
</dbReference>
<reference evidence="9" key="1">
    <citation type="submission" date="2019-08" db="EMBL/GenBank/DDBJ databases">
        <authorList>
            <person name="Kucharzyk K."/>
            <person name="Murdoch R.W."/>
            <person name="Higgins S."/>
            <person name="Loffler F."/>
        </authorList>
    </citation>
    <scope>NUCLEOTIDE SEQUENCE</scope>
</reference>
<keyword evidence="4" id="KW-0798">TonB box</keyword>
<evidence type="ECO:0000313" key="9">
    <source>
        <dbReference type="EMBL" id="MPL98074.1"/>
    </source>
</evidence>